<dbReference type="EnsemblBacteria" id="CAD72916">
    <property type="protein sequence ID" value="CAD72916"/>
    <property type="gene ID" value="RB2946"/>
</dbReference>
<keyword evidence="2" id="KW-1185">Reference proteome</keyword>
<organism evidence="1 2">
    <name type="scientific">Rhodopirellula baltica (strain DSM 10527 / NCIMB 13988 / SH1)</name>
    <dbReference type="NCBI Taxonomy" id="243090"/>
    <lineage>
        <taxon>Bacteria</taxon>
        <taxon>Pseudomonadati</taxon>
        <taxon>Planctomycetota</taxon>
        <taxon>Planctomycetia</taxon>
        <taxon>Pirellulales</taxon>
        <taxon>Pirellulaceae</taxon>
        <taxon>Rhodopirellula</taxon>
    </lineage>
</organism>
<evidence type="ECO:0000313" key="2">
    <source>
        <dbReference type="Proteomes" id="UP000001025"/>
    </source>
</evidence>
<accession>Q7UV11</accession>
<proteinExistence type="predicted"/>
<evidence type="ECO:0000313" key="1">
    <source>
        <dbReference type="EMBL" id="CAD72916.1"/>
    </source>
</evidence>
<dbReference type="AlphaFoldDB" id="Q7UV11"/>
<dbReference type="Proteomes" id="UP000001025">
    <property type="component" value="Chromosome"/>
</dbReference>
<dbReference type="KEGG" id="rba:RB2946"/>
<protein>
    <submittedName>
        <fullName evidence="1">Uncharacterized protein</fullName>
    </submittedName>
</protein>
<reference evidence="1 2" key="1">
    <citation type="journal article" date="2003" name="Proc. Natl. Acad. Sci. U.S.A.">
        <title>Complete genome sequence of the marine planctomycete Pirellula sp. strain 1.</title>
        <authorList>
            <person name="Gloeckner F.O."/>
            <person name="Kube M."/>
            <person name="Bauer M."/>
            <person name="Teeling H."/>
            <person name="Lombardot T."/>
            <person name="Ludwig W."/>
            <person name="Gade D."/>
            <person name="Beck A."/>
            <person name="Borzym K."/>
            <person name="Heitmann K."/>
            <person name="Rabus R."/>
            <person name="Schlesner H."/>
            <person name="Amann R."/>
            <person name="Reinhardt R."/>
        </authorList>
    </citation>
    <scope>NUCLEOTIDE SEQUENCE [LARGE SCALE GENOMIC DNA]</scope>
    <source>
        <strain evidence="2">DSM 10527 / NCIMB 13988 / SH1</strain>
    </source>
</reference>
<dbReference type="STRING" id="243090.RB2946"/>
<dbReference type="HOGENOM" id="CLU_3157135_0_0_0"/>
<name>Q7UV11_RHOBA</name>
<sequence length="48" mass="5291">MRGFAANRAAASIAVSIQQSRRPNYALRSRECLLGRAEQQRLSSKCAP</sequence>
<gene>
    <name evidence="1" type="ordered locus">RB2946</name>
</gene>
<dbReference type="InParanoid" id="Q7UV11"/>
<dbReference type="EMBL" id="BX294138">
    <property type="protein sequence ID" value="CAD72916.1"/>
    <property type="molecule type" value="Genomic_DNA"/>
</dbReference>